<accession>A0AAV9GW50</accession>
<sequence>MHPLIEASHHNTTKSPLCRLPDEVLIRLMQLSGKVTVECLRRCSRTFLRLFPDMCSRSSTLECSVRGAEGERWQRERSVADECLSPRRGFRTSAIHFYYFTFSSNLCMVMSRIYQACLVHRAAFVRFNEY</sequence>
<keyword evidence="2" id="KW-1185">Reference proteome</keyword>
<dbReference type="Proteomes" id="UP001321760">
    <property type="component" value="Unassembled WGS sequence"/>
</dbReference>
<evidence type="ECO:0008006" key="3">
    <source>
        <dbReference type="Google" id="ProtNLM"/>
    </source>
</evidence>
<evidence type="ECO:0000313" key="1">
    <source>
        <dbReference type="EMBL" id="KAK4452507.1"/>
    </source>
</evidence>
<reference evidence="1" key="1">
    <citation type="journal article" date="2023" name="Mol. Phylogenet. Evol.">
        <title>Genome-scale phylogeny and comparative genomics of the fungal order Sordariales.</title>
        <authorList>
            <person name="Hensen N."/>
            <person name="Bonometti L."/>
            <person name="Westerberg I."/>
            <person name="Brannstrom I.O."/>
            <person name="Guillou S."/>
            <person name="Cros-Aarteil S."/>
            <person name="Calhoun S."/>
            <person name="Haridas S."/>
            <person name="Kuo A."/>
            <person name="Mondo S."/>
            <person name="Pangilinan J."/>
            <person name="Riley R."/>
            <person name="LaButti K."/>
            <person name="Andreopoulos B."/>
            <person name="Lipzen A."/>
            <person name="Chen C."/>
            <person name="Yan M."/>
            <person name="Daum C."/>
            <person name="Ng V."/>
            <person name="Clum A."/>
            <person name="Steindorff A."/>
            <person name="Ohm R.A."/>
            <person name="Martin F."/>
            <person name="Silar P."/>
            <person name="Natvig D.O."/>
            <person name="Lalanne C."/>
            <person name="Gautier V."/>
            <person name="Ament-Velasquez S.L."/>
            <person name="Kruys A."/>
            <person name="Hutchinson M.I."/>
            <person name="Powell A.J."/>
            <person name="Barry K."/>
            <person name="Miller A.N."/>
            <person name="Grigoriev I.V."/>
            <person name="Debuchy R."/>
            <person name="Gladieux P."/>
            <person name="Hiltunen Thoren M."/>
            <person name="Johannesson H."/>
        </authorList>
    </citation>
    <scope>NUCLEOTIDE SEQUENCE</scope>
    <source>
        <strain evidence="1">PSN243</strain>
    </source>
</reference>
<protein>
    <recommendedName>
        <fullName evidence="3">F-box domain-containing protein</fullName>
    </recommendedName>
</protein>
<dbReference type="EMBL" id="MU865923">
    <property type="protein sequence ID" value="KAK4452507.1"/>
    <property type="molecule type" value="Genomic_DNA"/>
</dbReference>
<comment type="caution">
    <text evidence="1">The sequence shown here is derived from an EMBL/GenBank/DDBJ whole genome shotgun (WGS) entry which is preliminary data.</text>
</comment>
<dbReference type="AlphaFoldDB" id="A0AAV9GW50"/>
<gene>
    <name evidence="1" type="ORF">QBC34DRAFT_422719</name>
</gene>
<name>A0AAV9GW50_9PEZI</name>
<proteinExistence type="predicted"/>
<evidence type="ECO:0000313" key="2">
    <source>
        <dbReference type="Proteomes" id="UP001321760"/>
    </source>
</evidence>
<reference evidence="1" key="2">
    <citation type="submission" date="2023-05" db="EMBL/GenBank/DDBJ databases">
        <authorList>
            <consortium name="Lawrence Berkeley National Laboratory"/>
            <person name="Steindorff A."/>
            <person name="Hensen N."/>
            <person name="Bonometti L."/>
            <person name="Westerberg I."/>
            <person name="Brannstrom I.O."/>
            <person name="Guillou S."/>
            <person name="Cros-Aarteil S."/>
            <person name="Calhoun S."/>
            <person name="Haridas S."/>
            <person name="Kuo A."/>
            <person name="Mondo S."/>
            <person name="Pangilinan J."/>
            <person name="Riley R."/>
            <person name="Labutti K."/>
            <person name="Andreopoulos B."/>
            <person name="Lipzen A."/>
            <person name="Chen C."/>
            <person name="Yanf M."/>
            <person name="Daum C."/>
            <person name="Ng V."/>
            <person name="Clum A."/>
            <person name="Ohm R."/>
            <person name="Martin F."/>
            <person name="Silar P."/>
            <person name="Natvig D."/>
            <person name="Lalanne C."/>
            <person name="Gautier V."/>
            <person name="Ament-Velasquez S.L."/>
            <person name="Kruys A."/>
            <person name="Hutchinson M.I."/>
            <person name="Powell A.J."/>
            <person name="Barry K."/>
            <person name="Miller A.N."/>
            <person name="Grigoriev I.V."/>
            <person name="Debuchy R."/>
            <person name="Gladieux P."/>
            <person name="Thoren M.H."/>
            <person name="Johannesson H."/>
        </authorList>
    </citation>
    <scope>NUCLEOTIDE SEQUENCE</scope>
    <source>
        <strain evidence="1">PSN243</strain>
    </source>
</reference>
<organism evidence="1 2">
    <name type="scientific">Podospora aff. communis PSN243</name>
    <dbReference type="NCBI Taxonomy" id="3040156"/>
    <lineage>
        <taxon>Eukaryota</taxon>
        <taxon>Fungi</taxon>
        <taxon>Dikarya</taxon>
        <taxon>Ascomycota</taxon>
        <taxon>Pezizomycotina</taxon>
        <taxon>Sordariomycetes</taxon>
        <taxon>Sordariomycetidae</taxon>
        <taxon>Sordariales</taxon>
        <taxon>Podosporaceae</taxon>
        <taxon>Podospora</taxon>
    </lineage>
</organism>